<dbReference type="GO" id="GO:0016787">
    <property type="term" value="F:hydrolase activity"/>
    <property type="evidence" value="ECO:0007669"/>
    <property type="project" value="UniProtKB-KW"/>
</dbReference>
<proteinExistence type="predicted"/>
<name>A0AB38XQW7_9ACTO</name>
<feature type="domain" description="SGNH" evidence="1">
    <location>
        <begin position="10"/>
        <end position="164"/>
    </location>
</feature>
<accession>A0AB38XQW7</accession>
<evidence type="ECO:0000313" key="2">
    <source>
        <dbReference type="EMBL" id="WCE46743.1"/>
    </source>
</evidence>
<dbReference type="Pfam" id="PF19040">
    <property type="entry name" value="SGNH"/>
    <property type="match status" value="1"/>
</dbReference>
<organism evidence="2 3">
    <name type="scientific">Winkia neuii subsp. anitrata</name>
    <dbReference type="NCBI Taxonomy" id="29318"/>
    <lineage>
        <taxon>Bacteria</taxon>
        <taxon>Bacillati</taxon>
        <taxon>Actinomycetota</taxon>
        <taxon>Actinomycetes</taxon>
        <taxon>Actinomycetales</taxon>
        <taxon>Actinomycetaceae</taxon>
        <taxon>Winkia</taxon>
    </lineage>
</organism>
<dbReference type="EMBL" id="CP116394">
    <property type="protein sequence ID" value="WCE46743.1"/>
    <property type="molecule type" value="Genomic_DNA"/>
</dbReference>
<evidence type="ECO:0000259" key="1">
    <source>
        <dbReference type="Pfam" id="PF19040"/>
    </source>
</evidence>
<sequence length="174" mass="19068">MGRASKAASQESAQCARWSKDALAFTLTMKPDLVILTSSFKPKDSNNEEIVQPGVQEAIRRYLQGGSAVLALRDAPRFSTDPNVNIERAQEMAFKATGIHPTPAPSKAYIAFLKKQREPVSYLDPSPWICPSGACPMIIGNIYVYLDQNHLKAQYAKSMGPLFACEAPKLALPK</sequence>
<keyword evidence="2" id="KW-0378">Hydrolase</keyword>
<dbReference type="Proteomes" id="UP001211044">
    <property type="component" value="Chromosome"/>
</dbReference>
<dbReference type="AlphaFoldDB" id="A0AB38XQW7"/>
<gene>
    <name evidence="2" type="ORF">PIG85_03610</name>
</gene>
<dbReference type="InterPro" id="IPR043968">
    <property type="entry name" value="SGNH"/>
</dbReference>
<reference evidence="2" key="1">
    <citation type="submission" date="2023-01" db="EMBL/GenBank/DDBJ databases">
        <title>Comparative Genomic Analysis of the Clinically-Derived Winkia Strain NY0527 Provides Evidence into the Taxonomic Reassignment of Winkia neuii and Characterizes Their Virulence Traits.</title>
        <authorList>
            <person name="Cai X."/>
            <person name="Peng Y."/>
            <person name="Li M."/>
            <person name="Qiu Y."/>
            <person name="Wang Y."/>
            <person name="Xu L."/>
            <person name="Hou Q."/>
        </authorList>
    </citation>
    <scope>NUCLEOTIDE SEQUENCE</scope>
    <source>
        <strain evidence="2">NY0527</strain>
    </source>
</reference>
<dbReference type="KEGG" id="wne:PIG85_03610"/>
<protein>
    <submittedName>
        <fullName evidence="2">SGNH hydrolase domain-containing protein</fullName>
    </submittedName>
</protein>
<evidence type="ECO:0000313" key="3">
    <source>
        <dbReference type="Proteomes" id="UP001211044"/>
    </source>
</evidence>